<sequence length="72" mass="8600">ELGYLQQMLQLRLWREVPRSPSDAASKSAMLFKMMHWMQSYFQSKRNFDGYLQKRKTVIVLCRAAESLSRQE</sequence>
<accession>A0A061RNS9</accession>
<feature type="non-terminal residue" evidence="1">
    <location>
        <position position="1"/>
    </location>
</feature>
<dbReference type="EMBL" id="GBEZ01013844">
    <property type="protein sequence ID" value="JAC72181.1"/>
    <property type="molecule type" value="Transcribed_RNA"/>
</dbReference>
<organism evidence="1">
    <name type="scientific">Tetraselmis sp. GSL018</name>
    <dbReference type="NCBI Taxonomy" id="582737"/>
    <lineage>
        <taxon>Eukaryota</taxon>
        <taxon>Viridiplantae</taxon>
        <taxon>Chlorophyta</taxon>
        <taxon>core chlorophytes</taxon>
        <taxon>Chlorodendrophyceae</taxon>
        <taxon>Chlorodendrales</taxon>
        <taxon>Chlorodendraceae</taxon>
        <taxon>Tetraselmis</taxon>
    </lineage>
</organism>
<evidence type="ECO:0000313" key="1">
    <source>
        <dbReference type="EMBL" id="JAC72181.1"/>
    </source>
</evidence>
<reference evidence="1" key="1">
    <citation type="submission" date="2014-05" db="EMBL/GenBank/DDBJ databases">
        <title>The transcriptome of the halophilic microalga Tetraselmis sp. GSL018 isolated from the Great Salt Lake, Utah.</title>
        <authorList>
            <person name="Jinkerson R.E."/>
            <person name="D'Adamo S."/>
            <person name="Posewitz M.C."/>
        </authorList>
    </citation>
    <scope>NUCLEOTIDE SEQUENCE</scope>
    <source>
        <strain evidence="1">GSL018</strain>
    </source>
</reference>
<protein>
    <submittedName>
        <fullName evidence="1">Uncharacterized protein</fullName>
    </submittedName>
</protein>
<dbReference type="AlphaFoldDB" id="A0A061RNS9"/>
<proteinExistence type="predicted"/>
<gene>
    <name evidence="1" type="ORF">TSPGSL018_310</name>
</gene>
<name>A0A061RNS9_9CHLO</name>